<sequence>MIIFIPGRAALISSLTRQSPSQNISNRNRLISSSSATASSPAFITIEPSQQYSFSDPHSEQPSTNAS</sequence>
<feature type="region of interest" description="Disordered" evidence="1">
    <location>
        <begin position="16"/>
        <end position="67"/>
    </location>
</feature>
<evidence type="ECO:0000313" key="2">
    <source>
        <dbReference type="EMBL" id="CAF5126298.1"/>
    </source>
</evidence>
<proteinExistence type="predicted"/>
<name>A0A822FFT8_9BILA</name>
<gene>
    <name evidence="2" type="ORF">QYT958_LOCUS46429</name>
</gene>
<accession>A0A822FFT8</accession>
<comment type="caution">
    <text evidence="2">The sequence shown here is derived from an EMBL/GenBank/DDBJ whole genome shotgun (WGS) entry which is preliminary data.</text>
</comment>
<dbReference type="AlphaFoldDB" id="A0A822FFT8"/>
<feature type="compositionally biased region" description="Polar residues" evidence="1">
    <location>
        <begin position="47"/>
        <end position="67"/>
    </location>
</feature>
<protein>
    <submittedName>
        <fullName evidence="2">Uncharacterized protein</fullName>
    </submittedName>
</protein>
<evidence type="ECO:0000256" key="1">
    <source>
        <dbReference type="SAM" id="MobiDB-lite"/>
    </source>
</evidence>
<dbReference type="EMBL" id="CAJOBR010082421">
    <property type="protein sequence ID" value="CAF5126298.1"/>
    <property type="molecule type" value="Genomic_DNA"/>
</dbReference>
<dbReference type="Proteomes" id="UP000663848">
    <property type="component" value="Unassembled WGS sequence"/>
</dbReference>
<reference evidence="2" key="1">
    <citation type="submission" date="2021-02" db="EMBL/GenBank/DDBJ databases">
        <authorList>
            <person name="Nowell W R."/>
        </authorList>
    </citation>
    <scope>NUCLEOTIDE SEQUENCE</scope>
</reference>
<feature type="compositionally biased region" description="Low complexity" evidence="1">
    <location>
        <begin position="21"/>
        <end position="42"/>
    </location>
</feature>
<organism evidence="2 3">
    <name type="scientific">Rotaria socialis</name>
    <dbReference type="NCBI Taxonomy" id="392032"/>
    <lineage>
        <taxon>Eukaryota</taxon>
        <taxon>Metazoa</taxon>
        <taxon>Spiralia</taxon>
        <taxon>Gnathifera</taxon>
        <taxon>Rotifera</taxon>
        <taxon>Eurotatoria</taxon>
        <taxon>Bdelloidea</taxon>
        <taxon>Philodinida</taxon>
        <taxon>Philodinidae</taxon>
        <taxon>Rotaria</taxon>
    </lineage>
</organism>
<feature type="non-terminal residue" evidence="2">
    <location>
        <position position="67"/>
    </location>
</feature>
<evidence type="ECO:0000313" key="3">
    <source>
        <dbReference type="Proteomes" id="UP000663848"/>
    </source>
</evidence>